<dbReference type="EMBL" id="JAUTWS010000005">
    <property type="protein sequence ID" value="MDO9708141.1"/>
    <property type="molecule type" value="Genomic_DNA"/>
</dbReference>
<dbReference type="Proteomes" id="UP001243009">
    <property type="component" value="Unassembled WGS sequence"/>
</dbReference>
<organism evidence="2 3">
    <name type="scientific">Paracraurococcus lichenis</name>
    <dbReference type="NCBI Taxonomy" id="3064888"/>
    <lineage>
        <taxon>Bacteria</taxon>
        <taxon>Pseudomonadati</taxon>
        <taxon>Pseudomonadota</taxon>
        <taxon>Alphaproteobacteria</taxon>
        <taxon>Acetobacterales</taxon>
        <taxon>Roseomonadaceae</taxon>
        <taxon>Paracraurococcus</taxon>
    </lineage>
</organism>
<accession>A0ABT9DW58</accession>
<sequence length="192" mass="19480">MTRRLIPALALLAATAALPALAQESGGLELSPQALAVGGPRGLARPLPFTFPGITAGDLQGGPTPAERRAQHQDRIAKLRGDAGFLEGFAFGQPRAASRQPPPPPPEPSIGAVIFDQRVKVFNQFDAPVAITSGSNNVVQLQGAGGQGPTAQQQVTNIGGRSIRNGGGAVNVIDGDGSIVQSTGGGGGRRAR</sequence>
<feature type="chain" id="PRO_5046627751" evidence="1">
    <location>
        <begin position="23"/>
        <end position="192"/>
    </location>
</feature>
<gene>
    <name evidence="2" type="ORF">Q7A36_07300</name>
</gene>
<comment type="caution">
    <text evidence="2">The sequence shown here is derived from an EMBL/GenBank/DDBJ whole genome shotgun (WGS) entry which is preliminary data.</text>
</comment>
<feature type="signal peptide" evidence="1">
    <location>
        <begin position="1"/>
        <end position="22"/>
    </location>
</feature>
<evidence type="ECO:0000256" key="1">
    <source>
        <dbReference type="SAM" id="SignalP"/>
    </source>
</evidence>
<dbReference type="RefSeq" id="WP_305103007.1">
    <property type="nucleotide sequence ID" value="NZ_JAUTWS010000005.1"/>
</dbReference>
<name>A0ABT9DW58_9PROT</name>
<proteinExistence type="predicted"/>
<keyword evidence="1" id="KW-0732">Signal</keyword>
<protein>
    <submittedName>
        <fullName evidence="2">Uncharacterized protein</fullName>
    </submittedName>
</protein>
<reference evidence="2 3" key="1">
    <citation type="submission" date="2023-08" db="EMBL/GenBank/DDBJ databases">
        <title>The draft genome sequence of Paracraurococcus sp. LOR1-02.</title>
        <authorList>
            <person name="Kingkaew E."/>
            <person name="Tanasupawat S."/>
        </authorList>
    </citation>
    <scope>NUCLEOTIDE SEQUENCE [LARGE SCALE GENOMIC DNA]</scope>
    <source>
        <strain evidence="2 3">LOR1-02</strain>
    </source>
</reference>
<evidence type="ECO:0000313" key="3">
    <source>
        <dbReference type="Proteomes" id="UP001243009"/>
    </source>
</evidence>
<evidence type="ECO:0000313" key="2">
    <source>
        <dbReference type="EMBL" id="MDO9708141.1"/>
    </source>
</evidence>
<keyword evidence="3" id="KW-1185">Reference proteome</keyword>